<dbReference type="Gene3D" id="3.40.50.1000">
    <property type="entry name" value="HAD superfamily/HAD-like"/>
    <property type="match status" value="1"/>
</dbReference>
<accession>A0A329LQW3</accession>
<dbReference type="SUPFAM" id="SSF56784">
    <property type="entry name" value="HAD-like"/>
    <property type="match status" value="1"/>
</dbReference>
<comment type="caution">
    <text evidence="1">The sequence shown here is derived from an EMBL/GenBank/DDBJ whole genome shotgun (WGS) entry which is preliminary data.</text>
</comment>
<dbReference type="PANTHER" id="PTHR43434:SF26">
    <property type="entry name" value="PYROPHOSPHATASE PPAX"/>
    <property type="match status" value="1"/>
</dbReference>
<dbReference type="AlphaFoldDB" id="A0A329LQW3"/>
<evidence type="ECO:0000313" key="1">
    <source>
        <dbReference type="EMBL" id="RAV09043.1"/>
    </source>
</evidence>
<dbReference type="SFLD" id="SFLDS00003">
    <property type="entry name" value="Haloacid_Dehalogenase"/>
    <property type="match status" value="1"/>
</dbReference>
<protein>
    <submittedName>
        <fullName evidence="1">Pyrophosphatase PpaX</fullName>
    </submittedName>
</protein>
<dbReference type="EMBL" id="QMFB01000053">
    <property type="protein sequence ID" value="RAV09043.1"/>
    <property type="molecule type" value="Genomic_DNA"/>
</dbReference>
<dbReference type="PANTHER" id="PTHR43434">
    <property type="entry name" value="PHOSPHOGLYCOLATE PHOSPHATASE"/>
    <property type="match status" value="1"/>
</dbReference>
<evidence type="ECO:0000313" key="2">
    <source>
        <dbReference type="Proteomes" id="UP000250369"/>
    </source>
</evidence>
<dbReference type="NCBIfam" id="NF009804">
    <property type="entry name" value="PRK13288.1"/>
    <property type="match status" value="1"/>
</dbReference>
<dbReference type="PRINTS" id="PR00413">
    <property type="entry name" value="HADHALOGNASE"/>
</dbReference>
<dbReference type="NCBIfam" id="TIGR01549">
    <property type="entry name" value="HAD-SF-IA-v1"/>
    <property type="match status" value="1"/>
</dbReference>
<name>A0A329LQW3_9BACL</name>
<dbReference type="GO" id="GO:0008967">
    <property type="term" value="F:phosphoglycolate phosphatase activity"/>
    <property type="evidence" value="ECO:0007669"/>
    <property type="project" value="TreeGrafter"/>
</dbReference>
<dbReference type="Gene3D" id="1.10.150.240">
    <property type="entry name" value="Putative phosphatase, domain 2"/>
    <property type="match status" value="1"/>
</dbReference>
<dbReference type="OrthoDB" id="9807630at2"/>
<dbReference type="InterPro" id="IPR023214">
    <property type="entry name" value="HAD_sf"/>
</dbReference>
<dbReference type="CDD" id="cd02616">
    <property type="entry name" value="HAD_PPase"/>
    <property type="match status" value="1"/>
</dbReference>
<dbReference type="InterPro" id="IPR023198">
    <property type="entry name" value="PGP-like_dom2"/>
</dbReference>
<reference evidence="1 2" key="1">
    <citation type="journal article" date="2009" name="Int. J. Syst. Evol. Microbiol.">
        <title>Paenibacillus contaminans sp. nov., isolated from a contaminated laboratory plate.</title>
        <authorList>
            <person name="Chou J.H."/>
            <person name="Lee J.H."/>
            <person name="Lin M.C."/>
            <person name="Chang P.S."/>
            <person name="Arun A.B."/>
            <person name="Young C.C."/>
            <person name="Chen W.M."/>
        </authorList>
    </citation>
    <scope>NUCLEOTIDE SEQUENCE [LARGE SCALE GENOMIC DNA]</scope>
    <source>
        <strain evidence="1 2">CKOBP-6</strain>
    </source>
</reference>
<dbReference type="NCBIfam" id="TIGR01509">
    <property type="entry name" value="HAD-SF-IA-v3"/>
    <property type="match status" value="1"/>
</dbReference>
<organism evidence="1 2">
    <name type="scientific">Paenibacillus contaminans</name>
    <dbReference type="NCBI Taxonomy" id="450362"/>
    <lineage>
        <taxon>Bacteria</taxon>
        <taxon>Bacillati</taxon>
        <taxon>Bacillota</taxon>
        <taxon>Bacilli</taxon>
        <taxon>Bacillales</taxon>
        <taxon>Paenibacillaceae</taxon>
        <taxon>Paenibacillus</taxon>
    </lineage>
</organism>
<dbReference type="FunFam" id="3.40.50.1000:FF:000022">
    <property type="entry name" value="Phosphoglycolate phosphatase"/>
    <property type="match status" value="1"/>
</dbReference>
<dbReference type="SFLD" id="SFLDG01129">
    <property type="entry name" value="C1.5:_HAD__Beta-PGM__Phosphata"/>
    <property type="match status" value="1"/>
</dbReference>
<dbReference type="GO" id="GO:0006281">
    <property type="term" value="P:DNA repair"/>
    <property type="evidence" value="ECO:0007669"/>
    <property type="project" value="TreeGrafter"/>
</dbReference>
<dbReference type="Pfam" id="PF13419">
    <property type="entry name" value="HAD_2"/>
    <property type="match status" value="1"/>
</dbReference>
<dbReference type="InterPro" id="IPR050155">
    <property type="entry name" value="HAD-like_hydrolase_sf"/>
</dbReference>
<dbReference type="RefSeq" id="WP_113036656.1">
    <property type="nucleotide sequence ID" value="NZ_QMFB01000053.1"/>
</dbReference>
<sequence>MIKTILFDLDGTIVNTNELIIASFLHALEGQTPGPFTREHIVPNMGRPLVEQMRHFSGREQVEDLVQAYREYNIRRHDELVEEFPYVREVLGELHAAGIRMGVVTSKIRLTTQMGLKLLKLDEYLNVIVTVEDVKEPKPSPEGILQAMGELGAEPASTLMVGDSQYDILAAQRAGVKAAGVAWTLKGEAFLQEYNPDFMLHDMRELLALAGLSEAGRKA</sequence>
<keyword evidence="2" id="KW-1185">Reference proteome</keyword>
<gene>
    <name evidence="1" type="ORF">DQG23_40080</name>
</gene>
<dbReference type="InterPro" id="IPR041492">
    <property type="entry name" value="HAD_2"/>
</dbReference>
<dbReference type="SFLD" id="SFLDG01135">
    <property type="entry name" value="C1.5.6:_HAD__Beta-PGM__Phospha"/>
    <property type="match status" value="1"/>
</dbReference>
<dbReference type="Proteomes" id="UP000250369">
    <property type="component" value="Unassembled WGS sequence"/>
</dbReference>
<dbReference type="InterPro" id="IPR006439">
    <property type="entry name" value="HAD-SF_hydro_IA"/>
</dbReference>
<dbReference type="InterPro" id="IPR036412">
    <property type="entry name" value="HAD-like_sf"/>
</dbReference>
<proteinExistence type="predicted"/>
<dbReference type="GO" id="GO:0005829">
    <property type="term" value="C:cytosol"/>
    <property type="evidence" value="ECO:0007669"/>
    <property type="project" value="TreeGrafter"/>
</dbReference>